<dbReference type="OrthoDB" id="674604at2759"/>
<organism evidence="1 2">
    <name type="scientific">Aspergillus leporis</name>
    <dbReference type="NCBI Taxonomy" id="41062"/>
    <lineage>
        <taxon>Eukaryota</taxon>
        <taxon>Fungi</taxon>
        <taxon>Dikarya</taxon>
        <taxon>Ascomycota</taxon>
        <taxon>Pezizomycotina</taxon>
        <taxon>Eurotiomycetes</taxon>
        <taxon>Eurotiomycetidae</taxon>
        <taxon>Eurotiales</taxon>
        <taxon>Aspergillaceae</taxon>
        <taxon>Aspergillus</taxon>
        <taxon>Aspergillus subgen. Circumdati</taxon>
    </lineage>
</organism>
<dbReference type="PANTHER" id="PTHR10622:SF10">
    <property type="entry name" value="HET DOMAIN-CONTAINING PROTEIN"/>
    <property type="match status" value="1"/>
</dbReference>
<evidence type="ECO:0008006" key="3">
    <source>
        <dbReference type="Google" id="ProtNLM"/>
    </source>
</evidence>
<keyword evidence="2" id="KW-1185">Reference proteome</keyword>
<gene>
    <name evidence="1" type="ORF">BDV29DRAFT_195462</name>
</gene>
<protein>
    <recommendedName>
        <fullName evidence="3">Heterokaryon incompatibility domain-containing protein</fullName>
    </recommendedName>
</protein>
<evidence type="ECO:0000313" key="2">
    <source>
        <dbReference type="Proteomes" id="UP000326565"/>
    </source>
</evidence>
<evidence type="ECO:0000313" key="1">
    <source>
        <dbReference type="EMBL" id="KAB8068706.1"/>
    </source>
</evidence>
<name>A0A5N5WJJ7_9EURO</name>
<accession>A0A5N5WJJ7</accession>
<proteinExistence type="predicted"/>
<dbReference type="PANTHER" id="PTHR10622">
    <property type="entry name" value="HET DOMAIN-CONTAINING PROTEIN"/>
    <property type="match status" value="1"/>
</dbReference>
<dbReference type="EMBL" id="ML732377">
    <property type="protein sequence ID" value="KAB8068706.1"/>
    <property type="molecule type" value="Genomic_DNA"/>
</dbReference>
<sequence length="199" mass="22985">MRLLSASSLEIEEFMGHDVPQYAILSHTWGEEEYAFVDTCCIDKTSSAEVSEAINSMMNWYIRSDICFTYLEDVPATESISDLYAKGSPFRPCRWFTRGLTRQELPAPPRLHFFSKCWKFLSKRNAIAALISGITRIDEFYLLHSPTLTSIAERMFWASNHETSRLEDTTYCLLGEIMKHSDDQSLLAWGFSQRRPCVR</sequence>
<reference evidence="1 2" key="1">
    <citation type="submission" date="2019-04" db="EMBL/GenBank/DDBJ databases">
        <title>Friends and foes A comparative genomics study of 23 Aspergillus species from section Flavi.</title>
        <authorList>
            <consortium name="DOE Joint Genome Institute"/>
            <person name="Kjaerbolling I."/>
            <person name="Vesth T."/>
            <person name="Frisvad J.C."/>
            <person name="Nybo J.L."/>
            <person name="Theobald S."/>
            <person name="Kildgaard S."/>
            <person name="Isbrandt T."/>
            <person name="Kuo A."/>
            <person name="Sato A."/>
            <person name="Lyhne E.K."/>
            <person name="Kogle M.E."/>
            <person name="Wiebenga A."/>
            <person name="Kun R.S."/>
            <person name="Lubbers R.J."/>
            <person name="Makela M.R."/>
            <person name="Barry K."/>
            <person name="Chovatia M."/>
            <person name="Clum A."/>
            <person name="Daum C."/>
            <person name="Haridas S."/>
            <person name="He G."/>
            <person name="LaButti K."/>
            <person name="Lipzen A."/>
            <person name="Mondo S."/>
            <person name="Riley R."/>
            <person name="Salamov A."/>
            <person name="Simmons B.A."/>
            <person name="Magnuson J.K."/>
            <person name="Henrissat B."/>
            <person name="Mortensen U.H."/>
            <person name="Larsen T.O."/>
            <person name="Devries R.P."/>
            <person name="Grigoriev I.V."/>
            <person name="Machida M."/>
            <person name="Baker S.E."/>
            <person name="Andersen M.R."/>
        </authorList>
    </citation>
    <scope>NUCLEOTIDE SEQUENCE [LARGE SCALE GENOMIC DNA]</scope>
    <source>
        <strain evidence="1 2">CBS 151.66</strain>
    </source>
</reference>
<dbReference type="Proteomes" id="UP000326565">
    <property type="component" value="Unassembled WGS sequence"/>
</dbReference>
<dbReference type="AlphaFoldDB" id="A0A5N5WJJ7"/>